<dbReference type="InterPro" id="IPR007751">
    <property type="entry name" value="DUF676_lipase-like"/>
</dbReference>
<reference evidence="2" key="1">
    <citation type="submission" date="2021-01" db="EMBL/GenBank/DDBJ databases">
        <authorList>
            <person name="Corre E."/>
            <person name="Pelletier E."/>
            <person name="Niang G."/>
            <person name="Scheremetjew M."/>
            <person name="Finn R."/>
            <person name="Kale V."/>
            <person name="Holt S."/>
            <person name="Cochrane G."/>
            <person name="Meng A."/>
            <person name="Brown T."/>
            <person name="Cohen L."/>
        </authorList>
    </citation>
    <scope>NUCLEOTIDE SEQUENCE</scope>
    <source>
        <strain evidence="2">CCMP1897</strain>
    </source>
</reference>
<evidence type="ECO:0000259" key="1">
    <source>
        <dbReference type="Pfam" id="PF05057"/>
    </source>
</evidence>
<dbReference type="InterPro" id="IPR044294">
    <property type="entry name" value="Lipase-like"/>
</dbReference>
<dbReference type="SUPFAM" id="SSF53474">
    <property type="entry name" value="alpha/beta-Hydrolases"/>
    <property type="match status" value="1"/>
</dbReference>
<organism evidence="2">
    <name type="scientific">Picocystis salinarum</name>
    <dbReference type="NCBI Taxonomy" id="88271"/>
    <lineage>
        <taxon>Eukaryota</taxon>
        <taxon>Viridiplantae</taxon>
        <taxon>Chlorophyta</taxon>
        <taxon>Picocystophyceae</taxon>
        <taxon>Picocystales</taxon>
        <taxon>Picocystaceae</taxon>
        <taxon>Picocystis</taxon>
    </lineage>
</organism>
<accession>A0A7S3UFU8</accession>
<name>A0A7S3UFU8_9CHLO</name>
<proteinExistence type="predicted"/>
<gene>
    <name evidence="2" type="ORF">PSAL00342_LOCUS7464</name>
</gene>
<protein>
    <recommendedName>
        <fullName evidence="1">DUF676 domain-containing protein</fullName>
    </recommendedName>
</protein>
<dbReference type="Gene3D" id="3.40.50.1820">
    <property type="entry name" value="alpha/beta hydrolase"/>
    <property type="match status" value="1"/>
</dbReference>
<dbReference type="EMBL" id="HBIS01009074">
    <property type="protein sequence ID" value="CAE0613565.1"/>
    <property type="molecule type" value="Transcribed_RNA"/>
</dbReference>
<dbReference type="PANTHER" id="PTHR12482">
    <property type="entry name" value="LIPASE ROG1-RELATED-RELATED"/>
    <property type="match status" value="1"/>
</dbReference>
<dbReference type="Pfam" id="PF05057">
    <property type="entry name" value="DUF676"/>
    <property type="match status" value="1"/>
</dbReference>
<dbReference type="PANTHER" id="PTHR12482:SF62">
    <property type="entry name" value="LIPASE ROG1-RELATED"/>
    <property type="match status" value="1"/>
</dbReference>
<dbReference type="InterPro" id="IPR029058">
    <property type="entry name" value="AB_hydrolase_fold"/>
</dbReference>
<feature type="domain" description="DUF676" evidence="1">
    <location>
        <begin position="6"/>
        <end position="233"/>
    </location>
</feature>
<evidence type="ECO:0000313" key="2">
    <source>
        <dbReference type="EMBL" id="CAE0613565.1"/>
    </source>
</evidence>
<dbReference type="AlphaFoldDB" id="A0A7S3UFU8"/>
<sequence>MDAYFLVHGLGGNRVDLSYLAQQIHRRSNGVGIVHCVSCNEGKTKDGVVQGGDRLAQEVKQVLDRHRGNVPLKRIHFVGNSLGGLYCRYAVAVLFEPCTRVEKDGSCKCGCGGAGRVAGLIPHSFVTIATPHLGVRKFKILNLPDMIYVAMAKRTGKDLLLKESSSCSCGLPLVARMAGMEHEESCRADPSISADEGNGNLLPASRFIEALGSFARRRLYANMNNDLLVFFGTASICLDPPHIARTPTPVKGHARSTPELSKTSEEMGQGDLLAQVKHLEAVVSNPEVTSKHRTSLQFHPGLYEDRKLEECMASKLNELSWEKFYMSYPGLPYAHAIISANKRLLPSLVSKPGQPLMDQLAFHLTRA</sequence>